<dbReference type="GO" id="GO:0006826">
    <property type="term" value="P:iron ion transport"/>
    <property type="evidence" value="ECO:0007669"/>
    <property type="project" value="InterPro"/>
</dbReference>
<feature type="domain" description="Haemin-degrading HemS/ChuX" evidence="1">
    <location>
        <begin position="31"/>
        <end position="158"/>
    </location>
</feature>
<name>A0A371X382_9HYPH</name>
<dbReference type="Gene3D" id="3.40.1570.10">
    <property type="entry name" value="HemS/ChuS/ChuX like domains"/>
    <property type="match status" value="2"/>
</dbReference>
<dbReference type="CDD" id="cd16831">
    <property type="entry name" value="HemS-like_C"/>
    <property type="match status" value="1"/>
</dbReference>
<dbReference type="Pfam" id="PF05171">
    <property type="entry name" value="HemS"/>
    <property type="match status" value="2"/>
</dbReference>
<dbReference type="CDD" id="cd16830">
    <property type="entry name" value="HemS-like_N"/>
    <property type="match status" value="1"/>
</dbReference>
<organism evidence="2 3">
    <name type="scientific">Fulvimarina endophytica</name>
    <dbReference type="NCBI Taxonomy" id="2293836"/>
    <lineage>
        <taxon>Bacteria</taxon>
        <taxon>Pseudomonadati</taxon>
        <taxon>Pseudomonadota</taxon>
        <taxon>Alphaproteobacteria</taxon>
        <taxon>Hyphomicrobiales</taxon>
        <taxon>Aurantimonadaceae</taxon>
        <taxon>Fulvimarina</taxon>
    </lineage>
</organism>
<proteinExistence type="predicted"/>
<dbReference type="AlphaFoldDB" id="A0A371X382"/>
<protein>
    <submittedName>
        <fullName evidence="2">Hemin-degrading factor</fullName>
    </submittedName>
</protein>
<evidence type="ECO:0000313" key="2">
    <source>
        <dbReference type="EMBL" id="RFC63659.1"/>
    </source>
</evidence>
<gene>
    <name evidence="2" type="ORF">DYI37_11695</name>
</gene>
<dbReference type="SUPFAM" id="SSF144064">
    <property type="entry name" value="Heme iron utilization protein-like"/>
    <property type="match status" value="1"/>
</dbReference>
<comment type="caution">
    <text evidence="2">The sequence shown here is derived from an EMBL/GenBank/DDBJ whole genome shotgun (WGS) entry which is preliminary data.</text>
</comment>
<dbReference type="Proteomes" id="UP000264310">
    <property type="component" value="Unassembled WGS sequence"/>
</dbReference>
<dbReference type="OrthoDB" id="316630at2"/>
<dbReference type="InterPro" id="IPR053733">
    <property type="entry name" value="Heme_Transport_Util_sf"/>
</dbReference>
<evidence type="ECO:0000313" key="3">
    <source>
        <dbReference type="Proteomes" id="UP000264310"/>
    </source>
</evidence>
<reference evidence="2 3" key="1">
    <citation type="submission" date="2018-08" db="EMBL/GenBank/DDBJ databases">
        <title>Fulvimarina sp. 85, whole genome shotgun sequence.</title>
        <authorList>
            <person name="Tuo L."/>
        </authorList>
    </citation>
    <scope>NUCLEOTIDE SEQUENCE [LARGE SCALE GENOMIC DNA]</scope>
    <source>
        <strain evidence="2 3">85</strain>
    </source>
</reference>
<dbReference type="RefSeq" id="WP_116683388.1">
    <property type="nucleotide sequence ID" value="NZ_QURL01000004.1"/>
</dbReference>
<feature type="domain" description="Haemin-degrading HemS/ChuX" evidence="1">
    <location>
        <begin position="210"/>
        <end position="341"/>
    </location>
</feature>
<dbReference type="InterPro" id="IPR007845">
    <property type="entry name" value="HemS/ChuX_dom"/>
</dbReference>
<evidence type="ECO:0000259" key="1">
    <source>
        <dbReference type="Pfam" id="PF05171"/>
    </source>
</evidence>
<accession>A0A371X382</accession>
<sequence>MSLSAAPDRPAAPMPFYASGKRSRDLAREMGISEAELLSRHQGPEVTRLRAHAGDLVEALPALGEIMALTRNEGAVHEIVGTFAGISIAGPMGLVVAPPLDLRLFLNHWVHLFAVEIPSEDKDPRRSIQVFDKAGDAVIKIHLRPASDVSAFEAIRSRFMERGGPKAPAFEPYRDADAPAGKVDAAGFRRDFAAMRDVHEFFPILRRYGLDRRASLDLMGEDHARRLAPGAATAILTQAASAQLPIMCFVGNRGAIQIFTGRVKTVRAMGPWINVLDPGFDLHLREDLVAEAFAVRKPTKDGPLTSVELFAANRTMIAQFFGERQRDEPERCDWSALIAGLPKT</sequence>
<dbReference type="EMBL" id="QURL01000004">
    <property type="protein sequence ID" value="RFC63659.1"/>
    <property type="molecule type" value="Genomic_DNA"/>
</dbReference>
<keyword evidence="3" id="KW-1185">Reference proteome</keyword>